<evidence type="ECO:0000313" key="10">
    <source>
        <dbReference type="Proteomes" id="UP000324585"/>
    </source>
</evidence>
<evidence type="ECO:0000256" key="4">
    <source>
        <dbReference type="ARBA" id="ARBA00023163"/>
    </source>
</evidence>
<dbReference type="GO" id="GO:0003700">
    <property type="term" value="F:DNA-binding transcription factor activity"/>
    <property type="evidence" value="ECO:0007669"/>
    <property type="project" value="InterPro"/>
</dbReference>
<evidence type="ECO:0000256" key="5">
    <source>
        <dbReference type="ARBA" id="ARBA00023242"/>
    </source>
</evidence>
<dbReference type="Pfam" id="PF00170">
    <property type="entry name" value="bZIP_1"/>
    <property type="match status" value="1"/>
</dbReference>
<gene>
    <name evidence="9" type="ORF">FVE85_1868</name>
</gene>
<dbReference type="InterPro" id="IPR004827">
    <property type="entry name" value="bZIP"/>
</dbReference>
<keyword evidence="4" id="KW-0804">Transcription</keyword>
<comment type="subcellular location">
    <subcellularLocation>
        <location evidence="1">Nucleus</location>
    </subcellularLocation>
</comment>
<protein>
    <recommendedName>
        <fullName evidence="8">BZIP domain-containing protein</fullName>
    </recommendedName>
</protein>
<keyword evidence="3" id="KW-0238">DNA-binding</keyword>
<dbReference type="Gene3D" id="1.20.5.170">
    <property type="match status" value="1"/>
</dbReference>
<evidence type="ECO:0000256" key="2">
    <source>
        <dbReference type="ARBA" id="ARBA00023015"/>
    </source>
</evidence>
<feature type="region of interest" description="Disordered" evidence="7">
    <location>
        <begin position="196"/>
        <end position="236"/>
    </location>
</feature>
<keyword evidence="2" id="KW-0805">Transcription regulation</keyword>
<dbReference type="SMART" id="SM00338">
    <property type="entry name" value="BRLZ"/>
    <property type="match status" value="1"/>
</dbReference>
<dbReference type="SUPFAM" id="SSF57959">
    <property type="entry name" value="Leucine zipper domain"/>
    <property type="match status" value="1"/>
</dbReference>
<proteinExistence type="predicted"/>
<feature type="compositionally biased region" description="Polar residues" evidence="7">
    <location>
        <begin position="196"/>
        <end position="211"/>
    </location>
</feature>
<feature type="domain" description="BZIP" evidence="8">
    <location>
        <begin position="243"/>
        <end position="294"/>
    </location>
</feature>
<dbReference type="PANTHER" id="PTHR45764:SF38">
    <property type="entry name" value="BZIP TRANSCRIPTION FACTOR 44"/>
    <property type="match status" value="1"/>
</dbReference>
<dbReference type="GO" id="GO:0005634">
    <property type="term" value="C:nucleus"/>
    <property type="evidence" value="ECO:0007669"/>
    <property type="project" value="UniProtKB-SubCell"/>
</dbReference>
<feature type="compositionally biased region" description="Pro residues" evidence="7">
    <location>
        <begin position="304"/>
        <end position="314"/>
    </location>
</feature>
<dbReference type="GO" id="GO:0046982">
    <property type="term" value="F:protein heterodimerization activity"/>
    <property type="evidence" value="ECO:0007669"/>
    <property type="project" value="UniProtKB-ARBA"/>
</dbReference>
<evidence type="ECO:0000256" key="3">
    <source>
        <dbReference type="ARBA" id="ARBA00023125"/>
    </source>
</evidence>
<keyword evidence="5" id="KW-0539">Nucleus</keyword>
<feature type="region of interest" description="Disordered" evidence="7">
    <location>
        <begin position="1"/>
        <end position="84"/>
    </location>
</feature>
<feature type="compositionally biased region" description="Low complexity" evidence="7">
    <location>
        <begin position="61"/>
        <end position="83"/>
    </location>
</feature>
<dbReference type="CDD" id="cd14702">
    <property type="entry name" value="bZIP_plant_GBF1"/>
    <property type="match status" value="1"/>
</dbReference>
<feature type="region of interest" description="Disordered" evidence="7">
    <location>
        <begin position="302"/>
        <end position="325"/>
    </location>
</feature>
<keyword evidence="10" id="KW-1185">Reference proteome</keyword>
<keyword evidence="6" id="KW-0175">Coiled coil</keyword>
<name>A0A5J4YYL0_PORPP</name>
<dbReference type="GO" id="GO:0045893">
    <property type="term" value="P:positive regulation of DNA-templated transcription"/>
    <property type="evidence" value="ECO:0007669"/>
    <property type="project" value="TreeGrafter"/>
</dbReference>
<evidence type="ECO:0000256" key="7">
    <source>
        <dbReference type="SAM" id="MobiDB-lite"/>
    </source>
</evidence>
<dbReference type="Proteomes" id="UP000324585">
    <property type="component" value="Unassembled WGS sequence"/>
</dbReference>
<dbReference type="EMBL" id="VRMN01000003">
    <property type="protein sequence ID" value="KAA8495713.1"/>
    <property type="molecule type" value="Genomic_DNA"/>
</dbReference>
<dbReference type="AlphaFoldDB" id="A0A5J4YYL0"/>
<evidence type="ECO:0000256" key="1">
    <source>
        <dbReference type="ARBA" id="ARBA00004123"/>
    </source>
</evidence>
<feature type="coiled-coil region" evidence="6">
    <location>
        <begin position="268"/>
        <end position="295"/>
    </location>
</feature>
<evidence type="ECO:0000256" key="6">
    <source>
        <dbReference type="SAM" id="Coils"/>
    </source>
</evidence>
<dbReference type="InterPro" id="IPR045314">
    <property type="entry name" value="bZIP_plant_GBF1"/>
</dbReference>
<comment type="caution">
    <text evidence="9">The sequence shown here is derived from an EMBL/GenBank/DDBJ whole genome shotgun (WGS) entry which is preliminary data.</text>
</comment>
<accession>A0A5J4YYL0</accession>
<evidence type="ECO:0000259" key="8">
    <source>
        <dbReference type="PROSITE" id="PS50217"/>
    </source>
</evidence>
<organism evidence="9 10">
    <name type="scientific">Porphyridium purpureum</name>
    <name type="common">Red alga</name>
    <name type="synonym">Porphyridium cruentum</name>
    <dbReference type="NCBI Taxonomy" id="35688"/>
    <lineage>
        <taxon>Eukaryota</taxon>
        <taxon>Rhodophyta</taxon>
        <taxon>Bangiophyceae</taxon>
        <taxon>Porphyridiales</taxon>
        <taxon>Porphyridiaceae</taxon>
        <taxon>Porphyridium</taxon>
    </lineage>
</organism>
<sequence>MNAFPRFATEPVMYKEQGRIGSPPGSQPLGFPEKNKGPKLSNSHSLHGGMLLPPQDKCDNSSGSLVPSPMGSGSVSGSIFSSVTPTTRGSALERLRAEFPEPRAHASQYMTLPSLFAGGRQGHMEWGAPQPMVSAFGHTPYDAQGHMSVRAQRQLPQIAVAGQDRHSSQRMLRDEHSEMPSGLNRLKRASMSDHANNTGIADSVAEGNSTAEAPKTLDDSRRTWSDDASWRGAQGEEGVTLDIKKKARRKLLNRESAQRSRARRAQQVEDLSVTVNQLSEENAALRARIGILEQGLILRQIPLPQLPPLPPPPAQALAGRESHQP</sequence>
<reference evidence="10" key="1">
    <citation type="journal article" date="2019" name="Nat. Commun.">
        <title>Expansion of phycobilisome linker gene families in mesophilic red algae.</title>
        <authorList>
            <person name="Lee J."/>
            <person name="Kim D."/>
            <person name="Bhattacharya D."/>
            <person name="Yoon H.S."/>
        </authorList>
    </citation>
    <scope>NUCLEOTIDE SEQUENCE [LARGE SCALE GENOMIC DNA]</scope>
    <source>
        <strain evidence="10">CCMP 1328</strain>
    </source>
</reference>
<dbReference type="PROSITE" id="PS50217">
    <property type="entry name" value="BZIP"/>
    <property type="match status" value="1"/>
</dbReference>
<feature type="compositionally biased region" description="Basic and acidic residues" evidence="7">
    <location>
        <begin position="215"/>
        <end position="229"/>
    </location>
</feature>
<dbReference type="PANTHER" id="PTHR45764">
    <property type="entry name" value="BZIP TRANSCRIPTION FACTOR 44"/>
    <property type="match status" value="1"/>
</dbReference>
<evidence type="ECO:0000313" key="9">
    <source>
        <dbReference type="EMBL" id="KAA8495713.1"/>
    </source>
</evidence>
<dbReference type="InterPro" id="IPR046347">
    <property type="entry name" value="bZIP_sf"/>
</dbReference>
<dbReference type="GO" id="GO:0000976">
    <property type="term" value="F:transcription cis-regulatory region binding"/>
    <property type="evidence" value="ECO:0007669"/>
    <property type="project" value="TreeGrafter"/>
</dbReference>